<proteinExistence type="predicted"/>
<sequence length="347" mass="37924">MNDNADEGKGWQIAAEVVSSAVSGVPTPIQQGALKAFSRLCSALIDIPVAHLESFSEERRAITEARVDSIRATSHAISNAVEIDPQYALRISHKYARKIVGRQKNVDAVVGIAAQQLTIDAHEAQIDESDGPGERAEVSDDWLNQFEREAESAESEELRARLGKILAGEIQRPNSFSVRAVRALAQLDQETARLLQKLCSCAMTIKIPMGVGRVAEARVCSVKGDASTNGLAIFGLSFAALNRLHENGFVIPDFNSYFDFSISVAGKARACHPFEFNGSEWALVPSGETQIRTLRVNGVQLTHLARELLPIIDPIPVPEYAAQLSEYFSTRNVQMTKLMRATPPEQT</sequence>
<keyword evidence="2" id="KW-1185">Reference proteome</keyword>
<reference evidence="1 2" key="1">
    <citation type="submission" date="2020-07" db="EMBL/GenBank/DDBJ databases">
        <authorList>
            <person name="Xu S."/>
            <person name="Li A."/>
        </authorList>
    </citation>
    <scope>NUCLEOTIDE SEQUENCE [LARGE SCALE GENOMIC DNA]</scope>
    <source>
        <strain evidence="1 2">SG-8</strain>
    </source>
</reference>
<organism evidence="1 2">
    <name type="scientific">Marilutibacter penaei</name>
    <dbReference type="NCBI Taxonomy" id="2759900"/>
    <lineage>
        <taxon>Bacteria</taxon>
        <taxon>Pseudomonadati</taxon>
        <taxon>Pseudomonadota</taxon>
        <taxon>Gammaproteobacteria</taxon>
        <taxon>Lysobacterales</taxon>
        <taxon>Lysobacteraceae</taxon>
        <taxon>Marilutibacter</taxon>
    </lineage>
</organism>
<evidence type="ECO:0000313" key="2">
    <source>
        <dbReference type="Proteomes" id="UP000552587"/>
    </source>
</evidence>
<dbReference type="InterPro" id="IPR021254">
    <property type="entry name" value="DUF2806"/>
</dbReference>
<evidence type="ECO:0000313" key="1">
    <source>
        <dbReference type="EMBL" id="MBB1089467.1"/>
    </source>
</evidence>
<dbReference type="AlphaFoldDB" id="A0A7W3U5W1"/>
<dbReference type="Proteomes" id="UP000552587">
    <property type="component" value="Unassembled WGS sequence"/>
</dbReference>
<dbReference type="RefSeq" id="WP_182670287.1">
    <property type="nucleotide sequence ID" value="NZ_JACHTE010000009.1"/>
</dbReference>
<name>A0A7W3U5W1_9GAMM</name>
<dbReference type="Pfam" id="PF10987">
    <property type="entry name" value="DUF2806"/>
    <property type="match status" value="1"/>
</dbReference>
<accession>A0A7W3U5W1</accession>
<dbReference type="EMBL" id="JACHTE010000009">
    <property type="protein sequence ID" value="MBB1089467.1"/>
    <property type="molecule type" value="Genomic_DNA"/>
</dbReference>
<gene>
    <name evidence="1" type="ORF">H4F99_13365</name>
</gene>
<protein>
    <submittedName>
        <fullName evidence="1">DUF2806 domain-containing protein</fullName>
    </submittedName>
</protein>
<comment type="caution">
    <text evidence="1">The sequence shown here is derived from an EMBL/GenBank/DDBJ whole genome shotgun (WGS) entry which is preliminary data.</text>
</comment>